<evidence type="ECO:0000313" key="3">
    <source>
        <dbReference type="EMBL" id="MFC0680435.1"/>
    </source>
</evidence>
<dbReference type="Proteomes" id="UP001589896">
    <property type="component" value="Unassembled WGS sequence"/>
</dbReference>
<keyword evidence="2" id="KW-0472">Membrane</keyword>
<feature type="region of interest" description="Disordered" evidence="1">
    <location>
        <begin position="1"/>
        <end position="91"/>
    </location>
</feature>
<dbReference type="EMBL" id="JBHLTG010000005">
    <property type="protein sequence ID" value="MFC0680435.1"/>
    <property type="molecule type" value="Genomic_DNA"/>
</dbReference>
<organism evidence="3 4">
    <name type="scientific">Lysobacter korlensis</name>
    <dbReference type="NCBI Taxonomy" id="553636"/>
    <lineage>
        <taxon>Bacteria</taxon>
        <taxon>Pseudomonadati</taxon>
        <taxon>Pseudomonadota</taxon>
        <taxon>Gammaproteobacteria</taxon>
        <taxon>Lysobacterales</taxon>
        <taxon>Lysobacteraceae</taxon>
        <taxon>Lysobacter</taxon>
    </lineage>
</organism>
<feature type="region of interest" description="Disordered" evidence="1">
    <location>
        <begin position="105"/>
        <end position="126"/>
    </location>
</feature>
<reference evidence="3 4" key="1">
    <citation type="submission" date="2024-09" db="EMBL/GenBank/DDBJ databases">
        <authorList>
            <person name="Sun Q."/>
            <person name="Mori K."/>
        </authorList>
    </citation>
    <scope>NUCLEOTIDE SEQUENCE [LARGE SCALE GENOMIC DNA]</scope>
    <source>
        <strain evidence="3 4">KCTC 23076</strain>
    </source>
</reference>
<accession>A0ABV6RTX6</accession>
<gene>
    <name evidence="3" type="ORF">ACFFGH_21600</name>
</gene>
<evidence type="ECO:0000313" key="4">
    <source>
        <dbReference type="Proteomes" id="UP001589896"/>
    </source>
</evidence>
<evidence type="ECO:0008006" key="5">
    <source>
        <dbReference type="Google" id="ProtNLM"/>
    </source>
</evidence>
<comment type="caution">
    <text evidence="3">The sequence shown here is derived from an EMBL/GenBank/DDBJ whole genome shotgun (WGS) entry which is preliminary data.</text>
</comment>
<evidence type="ECO:0000256" key="1">
    <source>
        <dbReference type="SAM" id="MobiDB-lite"/>
    </source>
</evidence>
<feature type="transmembrane region" description="Helical" evidence="2">
    <location>
        <begin position="174"/>
        <end position="193"/>
    </location>
</feature>
<keyword evidence="4" id="KW-1185">Reference proteome</keyword>
<keyword evidence="2" id="KW-0812">Transmembrane</keyword>
<keyword evidence="2" id="KW-1133">Transmembrane helix</keyword>
<sequence length="357" mass="37500">MTDDTDRPRRARRSAGAGDPARTETSAAVPIAATGAARQDEGPATEAFRWDAPAEDDATQAFRWDVDGPDTDPAPVDPSLDGAPFPEGQPPTEAMAWETAVVPAVAPGGPVPRSPMPGTRPETGPTGIEALFQPGQFRDFETTAVLPQKTPPAGATAVRAARTRPSLTSAQRSLLWAAGILVAILVLIALFAIGRRLPAMFAAPQPVETSTPTPTPTPTPVDPAAGPVAPGGYAWDELRGGECLDPYESAWQEDYTVVECSGPHAAQLLVRGMFPDEVAPDGTYPGFEELAGQINLLCTDPSVIDYGAARQFDDIVVEGAHAVNAEEWDEGHQEYFCFLTRSGGDPLEGTLAVPPAG</sequence>
<protein>
    <recommendedName>
        <fullName evidence="5">Septum formation-related domain-containing protein</fullName>
    </recommendedName>
</protein>
<evidence type="ECO:0000256" key="2">
    <source>
        <dbReference type="SAM" id="Phobius"/>
    </source>
</evidence>
<dbReference type="RefSeq" id="WP_386672163.1">
    <property type="nucleotide sequence ID" value="NZ_JBHLTG010000005.1"/>
</dbReference>
<proteinExistence type="predicted"/>
<name>A0ABV6RTX6_9GAMM</name>